<dbReference type="PANTHER" id="PTHR22847:SF637">
    <property type="entry name" value="WD REPEAT DOMAIN 5B"/>
    <property type="match status" value="1"/>
</dbReference>
<dbReference type="PROSITE" id="PS50082">
    <property type="entry name" value="WD_REPEATS_2"/>
    <property type="match status" value="4"/>
</dbReference>
<dbReference type="EMBL" id="JASFZW010000006">
    <property type="protein sequence ID" value="KAK2077591.1"/>
    <property type="molecule type" value="Genomic_DNA"/>
</dbReference>
<dbReference type="InterPro" id="IPR020472">
    <property type="entry name" value="WD40_PAC1"/>
</dbReference>
<dbReference type="AlphaFoldDB" id="A0AAD9IHA5"/>
<keyword evidence="4" id="KW-0175">Coiled coil</keyword>
<evidence type="ECO:0000256" key="2">
    <source>
        <dbReference type="ARBA" id="ARBA00022737"/>
    </source>
</evidence>
<dbReference type="GO" id="GO:1990234">
    <property type="term" value="C:transferase complex"/>
    <property type="evidence" value="ECO:0007669"/>
    <property type="project" value="UniProtKB-ARBA"/>
</dbReference>
<feature type="repeat" description="WD" evidence="3">
    <location>
        <begin position="248"/>
        <end position="280"/>
    </location>
</feature>
<comment type="caution">
    <text evidence="5">The sequence shown here is derived from an EMBL/GenBank/DDBJ whole genome shotgun (WGS) entry which is preliminary data.</text>
</comment>
<feature type="coiled-coil region" evidence="4">
    <location>
        <begin position="90"/>
        <end position="184"/>
    </location>
</feature>
<dbReference type="SUPFAM" id="SSF50978">
    <property type="entry name" value="WD40 repeat-like"/>
    <property type="match status" value="1"/>
</dbReference>
<dbReference type="InterPro" id="IPR015943">
    <property type="entry name" value="WD40/YVTN_repeat-like_dom_sf"/>
</dbReference>
<dbReference type="Proteomes" id="UP001255856">
    <property type="component" value="Unassembled WGS sequence"/>
</dbReference>
<gene>
    <name evidence="5" type="ORF">QBZ16_004436</name>
</gene>
<reference evidence="5" key="1">
    <citation type="submission" date="2021-01" db="EMBL/GenBank/DDBJ databases">
        <authorList>
            <person name="Eckstrom K.M.E."/>
        </authorList>
    </citation>
    <scope>NUCLEOTIDE SEQUENCE</scope>
    <source>
        <strain evidence="5">UVCC 0001</strain>
    </source>
</reference>
<sequence>MEGLRSQVRVAQLDKEAAELRAENDTLLQSFSELRSSSVARAETQRRVSELQGQLADAYREKALLAESSLTYSQQLSIVRDINDQQGKEIAAHQATERELRAQVAGLRAQVEQLSASTAVAAREAEVRRAEAETARAEADAARGEQRELERRLVQMREEEAVRLNDANREAEQLLRNAREKSREMVLLAAHAAGNGEASAELRAQLQELGLSPSDIRLAAGATPSGTPTASKDAEVEELPSKLVFAEDAAHTAGCFGLAFNRAGTKLASCGADGLVKVWDAFPRNGAWTQPVALRGCHKSANAVAWTGDGRTVVAAESGAALRAWSVETGRLTSSLTGHTRPVTGVAAAPGPGPAALVSCSEDRTIKVWSLARGLCRRTVLCPSGCNAVGWAERGARIASAHFDGNLRLWDAETGQQVNECAGLHSDQICAMDIDGVAGTLIATAGRDNVIHLFDVRSSRVVATFASRALAVAGRRQMLAFSLDGSALASGAINRSVLLWDVAHAAKPAKHLDPVHAATAGTPVRRRQPGVDDPVTAVAWGPFLAAGAKLGELVFWGSEDYA</sequence>
<feature type="repeat" description="WD" evidence="3">
    <location>
        <begin position="336"/>
        <end position="379"/>
    </location>
</feature>
<evidence type="ECO:0000313" key="6">
    <source>
        <dbReference type="Proteomes" id="UP001255856"/>
    </source>
</evidence>
<evidence type="ECO:0000313" key="5">
    <source>
        <dbReference type="EMBL" id="KAK2077591.1"/>
    </source>
</evidence>
<evidence type="ECO:0008006" key="7">
    <source>
        <dbReference type="Google" id="ProtNLM"/>
    </source>
</evidence>
<evidence type="ECO:0000256" key="1">
    <source>
        <dbReference type="ARBA" id="ARBA00022574"/>
    </source>
</evidence>
<feature type="repeat" description="WD" evidence="3">
    <location>
        <begin position="388"/>
        <end position="420"/>
    </location>
</feature>
<keyword evidence="1 3" id="KW-0853">WD repeat</keyword>
<accession>A0AAD9IHA5</accession>
<dbReference type="InterPro" id="IPR001680">
    <property type="entry name" value="WD40_rpt"/>
</dbReference>
<dbReference type="SMART" id="SM00320">
    <property type="entry name" value="WD40"/>
    <property type="match status" value="7"/>
</dbReference>
<feature type="coiled-coil region" evidence="4">
    <location>
        <begin position="1"/>
        <end position="61"/>
    </location>
</feature>
<dbReference type="PANTHER" id="PTHR22847">
    <property type="entry name" value="WD40 REPEAT PROTEIN"/>
    <property type="match status" value="1"/>
</dbReference>
<dbReference type="Gene3D" id="2.130.10.10">
    <property type="entry name" value="YVTN repeat-like/Quinoprotein amine dehydrogenase"/>
    <property type="match status" value="2"/>
</dbReference>
<evidence type="ECO:0000256" key="3">
    <source>
        <dbReference type="PROSITE-ProRule" id="PRU00221"/>
    </source>
</evidence>
<dbReference type="InterPro" id="IPR036322">
    <property type="entry name" value="WD40_repeat_dom_sf"/>
</dbReference>
<proteinExistence type="predicted"/>
<dbReference type="PRINTS" id="PR00320">
    <property type="entry name" value="GPROTEINBRPT"/>
</dbReference>
<dbReference type="Pfam" id="PF00400">
    <property type="entry name" value="WD40"/>
    <property type="match status" value="3"/>
</dbReference>
<keyword evidence="6" id="KW-1185">Reference proteome</keyword>
<feature type="repeat" description="WD" evidence="3">
    <location>
        <begin position="294"/>
        <end position="335"/>
    </location>
</feature>
<protein>
    <recommendedName>
        <fullName evidence="7">Autophagy-related protein 16 domain-containing protein</fullName>
    </recommendedName>
</protein>
<name>A0AAD9IHA5_PROWI</name>
<dbReference type="CDD" id="cd00200">
    <property type="entry name" value="WD40"/>
    <property type="match status" value="1"/>
</dbReference>
<dbReference type="PROSITE" id="PS50294">
    <property type="entry name" value="WD_REPEATS_REGION"/>
    <property type="match status" value="2"/>
</dbReference>
<evidence type="ECO:0000256" key="4">
    <source>
        <dbReference type="SAM" id="Coils"/>
    </source>
</evidence>
<organism evidence="5 6">
    <name type="scientific">Prototheca wickerhamii</name>
    <dbReference type="NCBI Taxonomy" id="3111"/>
    <lineage>
        <taxon>Eukaryota</taxon>
        <taxon>Viridiplantae</taxon>
        <taxon>Chlorophyta</taxon>
        <taxon>core chlorophytes</taxon>
        <taxon>Trebouxiophyceae</taxon>
        <taxon>Chlorellales</taxon>
        <taxon>Chlorellaceae</taxon>
        <taxon>Prototheca</taxon>
    </lineage>
</organism>
<keyword evidence="2" id="KW-0677">Repeat</keyword>